<accession>A0A2D2BYR1</accession>
<dbReference type="SMART" id="SM00421">
    <property type="entry name" value="HTH_LUXR"/>
    <property type="match status" value="1"/>
</dbReference>
<feature type="domain" description="HTH luxR-type" evidence="4">
    <location>
        <begin position="330"/>
        <end position="395"/>
    </location>
</feature>
<dbReference type="Gene3D" id="1.10.10.10">
    <property type="entry name" value="Winged helix-like DNA-binding domain superfamily/Winged helix DNA-binding domain"/>
    <property type="match status" value="1"/>
</dbReference>
<dbReference type="InterPro" id="IPR036388">
    <property type="entry name" value="WH-like_DNA-bd_sf"/>
</dbReference>
<dbReference type="PANTHER" id="PTHR44688">
    <property type="entry name" value="DNA-BINDING TRANSCRIPTIONAL ACTIVATOR DEVR_DOSR"/>
    <property type="match status" value="1"/>
</dbReference>
<dbReference type="InterPro" id="IPR000792">
    <property type="entry name" value="Tscrpt_reg_LuxR_C"/>
</dbReference>
<evidence type="ECO:0000313" key="5">
    <source>
        <dbReference type="EMBL" id="ATQ55397.1"/>
    </source>
</evidence>
<dbReference type="GO" id="GO:0003677">
    <property type="term" value="F:DNA binding"/>
    <property type="evidence" value="ECO:0007669"/>
    <property type="project" value="UniProtKB-KW"/>
</dbReference>
<dbReference type="PANTHER" id="PTHR44688:SF16">
    <property type="entry name" value="DNA-BINDING TRANSCRIPTIONAL ACTIVATOR DEVR_DOSR"/>
    <property type="match status" value="1"/>
</dbReference>
<gene>
    <name evidence="5" type="ORF">PYTT13_05925</name>
</gene>
<reference evidence="5 6" key="1">
    <citation type="submission" date="2017-10" db="EMBL/GenBank/DDBJ databases">
        <title>Complete genome sequence of Paracoccus yeei TT13 isolated from human skin.</title>
        <authorList>
            <person name="Lee K."/>
            <person name="Lim J.Y."/>
            <person name="Hwang I."/>
        </authorList>
    </citation>
    <scope>NUCLEOTIDE SEQUENCE [LARGE SCALE GENOMIC DNA]</scope>
    <source>
        <strain evidence="5 6">TT13</strain>
    </source>
</reference>
<evidence type="ECO:0000256" key="1">
    <source>
        <dbReference type="ARBA" id="ARBA00023015"/>
    </source>
</evidence>
<keyword evidence="3" id="KW-0804">Transcription</keyword>
<dbReference type="GO" id="GO:0006355">
    <property type="term" value="P:regulation of DNA-templated transcription"/>
    <property type="evidence" value="ECO:0007669"/>
    <property type="project" value="InterPro"/>
</dbReference>
<evidence type="ECO:0000256" key="2">
    <source>
        <dbReference type="ARBA" id="ARBA00023125"/>
    </source>
</evidence>
<keyword evidence="1" id="KW-0805">Transcription regulation</keyword>
<sequence>MMAPCRTLSSFEVLTLRSGGPMSGLAPGAEQALVDSLHHAAIDPSGWQEFIFLLEKNLPGVGVSIFGMGPGGRQPVYVASGAGLDPAGLEQFVCYYHAISPFTGFLATLPLGCTRRTAADLSDEAIEHTEFYNDWMRHQDDLIGGVALKTKLHQARSLVVAVNIRRKGRDAMDRRTQELLDRLEPHISHAFQMGEVIGDLKGRILADDASGQQGAMVITDHNMLVVWADPAAMAMAGKALRIDMVGRMSFMEADAQAWALRLVCREASGKAAAGLFRTASGCTIRAMSGGAVTPASPLFPGAFRGANWPGRQIVFVISLQRHQPRPAGQQLMERFLLSRSEAEIALLIAEGCSTAEIAKARQVSRHTVRNQIRAVLCKMEARHRGDVVRIVVRGRESGS</sequence>
<dbReference type="InterPro" id="IPR016032">
    <property type="entry name" value="Sig_transdc_resp-reg_C-effctor"/>
</dbReference>
<dbReference type="PRINTS" id="PR00038">
    <property type="entry name" value="HTHLUXR"/>
</dbReference>
<dbReference type="SUPFAM" id="SSF46894">
    <property type="entry name" value="C-terminal effector domain of the bipartite response regulators"/>
    <property type="match status" value="1"/>
</dbReference>
<evidence type="ECO:0000256" key="3">
    <source>
        <dbReference type="ARBA" id="ARBA00023163"/>
    </source>
</evidence>
<dbReference type="Proteomes" id="UP000229314">
    <property type="component" value="Chromosome"/>
</dbReference>
<organism evidence="5 6">
    <name type="scientific">Paracoccus yeei</name>
    <dbReference type="NCBI Taxonomy" id="147645"/>
    <lineage>
        <taxon>Bacteria</taxon>
        <taxon>Pseudomonadati</taxon>
        <taxon>Pseudomonadota</taxon>
        <taxon>Alphaproteobacteria</taxon>
        <taxon>Rhodobacterales</taxon>
        <taxon>Paracoccaceae</taxon>
        <taxon>Paracoccus</taxon>
    </lineage>
</organism>
<dbReference type="CDD" id="cd06170">
    <property type="entry name" value="LuxR_C_like"/>
    <property type="match status" value="1"/>
</dbReference>
<evidence type="ECO:0000259" key="4">
    <source>
        <dbReference type="PROSITE" id="PS50043"/>
    </source>
</evidence>
<name>A0A2D2BYR1_9RHOB</name>
<keyword evidence="2" id="KW-0238">DNA-binding</keyword>
<proteinExistence type="predicted"/>
<protein>
    <recommendedName>
        <fullName evidence="4">HTH luxR-type domain-containing protein</fullName>
    </recommendedName>
</protein>
<dbReference type="EMBL" id="CP024422">
    <property type="protein sequence ID" value="ATQ55397.1"/>
    <property type="molecule type" value="Genomic_DNA"/>
</dbReference>
<dbReference type="AlphaFoldDB" id="A0A2D2BYR1"/>
<evidence type="ECO:0000313" key="6">
    <source>
        <dbReference type="Proteomes" id="UP000229314"/>
    </source>
</evidence>
<dbReference type="PROSITE" id="PS50043">
    <property type="entry name" value="HTH_LUXR_2"/>
    <property type="match status" value="1"/>
</dbReference>
<dbReference type="Pfam" id="PF00196">
    <property type="entry name" value="GerE"/>
    <property type="match status" value="1"/>
</dbReference>